<dbReference type="Proteomes" id="UP000790377">
    <property type="component" value="Unassembled WGS sequence"/>
</dbReference>
<sequence length="388" mass="42333">MTSVVDSYLEPFVQFPPCFQGLEPRVTCLIDGDGTIFSPDLIILGQEGGFAAAGKLREEVEATFTNESFQFWVYLFYNKRGLLDTFSRAGLVLAKQKFEEFMMGFNQAAKRFVMVDVGGSKEAADAKLIVYLEDNIRLPQTRKIIFGGCHDNGYANTLRSVITAGFEDKLVLLPGYTEIANDIKALNLPVLRVPELFMSEKLVVGQNPSSFTTVGLAPSNINVPLAVSSPPAVPPGLGYASALTSTPARRASIQSYKSAAQGVSFGLARHTSPPLDTNGSSLSSENSDPPIPHPGFKSPAPCTLFYLAECRFGSDCKYGHDYLLNEDHYKELRENAKKVPCRAANEGEICTFGEECVYGHMCSQGTKCRFLKQGICKFVGAGMHRDAN</sequence>
<comment type="caution">
    <text evidence="1">The sequence shown here is derived from an EMBL/GenBank/DDBJ whole genome shotgun (WGS) entry which is preliminary data.</text>
</comment>
<protein>
    <submittedName>
        <fullName evidence="1">Uncharacterized protein</fullName>
    </submittedName>
</protein>
<evidence type="ECO:0000313" key="1">
    <source>
        <dbReference type="EMBL" id="KAH7916318.1"/>
    </source>
</evidence>
<organism evidence="1 2">
    <name type="scientific">Hygrophoropsis aurantiaca</name>
    <dbReference type="NCBI Taxonomy" id="72124"/>
    <lineage>
        <taxon>Eukaryota</taxon>
        <taxon>Fungi</taxon>
        <taxon>Dikarya</taxon>
        <taxon>Basidiomycota</taxon>
        <taxon>Agaricomycotina</taxon>
        <taxon>Agaricomycetes</taxon>
        <taxon>Agaricomycetidae</taxon>
        <taxon>Boletales</taxon>
        <taxon>Coniophorineae</taxon>
        <taxon>Hygrophoropsidaceae</taxon>
        <taxon>Hygrophoropsis</taxon>
    </lineage>
</organism>
<proteinExistence type="predicted"/>
<dbReference type="EMBL" id="MU267592">
    <property type="protein sequence ID" value="KAH7916318.1"/>
    <property type="molecule type" value="Genomic_DNA"/>
</dbReference>
<gene>
    <name evidence="1" type="ORF">BJ138DRAFT_1132080</name>
</gene>
<evidence type="ECO:0000313" key="2">
    <source>
        <dbReference type="Proteomes" id="UP000790377"/>
    </source>
</evidence>
<accession>A0ACB8AU45</accession>
<reference evidence="1" key="1">
    <citation type="journal article" date="2021" name="New Phytol.">
        <title>Evolutionary innovations through gain and loss of genes in the ectomycorrhizal Boletales.</title>
        <authorList>
            <person name="Wu G."/>
            <person name="Miyauchi S."/>
            <person name="Morin E."/>
            <person name="Kuo A."/>
            <person name="Drula E."/>
            <person name="Varga T."/>
            <person name="Kohler A."/>
            <person name="Feng B."/>
            <person name="Cao Y."/>
            <person name="Lipzen A."/>
            <person name="Daum C."/>
            <person name="Hundley H."/>
            <person name="Pangilinan J."/>
            <person name="Johnson J."/>
            <person name="Barry K."/>
            <person name="LaButti K."/>
            <person name="Ng V."/>
            <person name="Ahrendt S."/>
            <person name="Min B."/>
            <person name="Choi I.G."/>
            <person name="Park H."/>
            <person name="Plett J.M."/>
            <person name="Magnuson J."/>
            <person name="Spatafora J.W."/>
            <person name="Nagy L.G."/>
            <person name="Henrissat B."/>
            <person name="Grigoriev I.V."/>
            <person name="Yang Z.L."/>
            <person name="Xu J."/>
            <person name="Martin F.M."/>
        </authorList>
    </citation>
    <scope>NUCLEOTIDE SEQUENCE</scope>
    <source>
        <strain evidence="1">ATCC 28755</strain>
    </source>
</reference>
<keyword evidence="2" id="KW-1185">Reference proteome</keyword>
<name>A0ACB8AU45_9AGAM</name>